<evidence type="ECO:0000259" key="8">
    <source>
        <dbReference type="PROSITE" id="PS52029"/>
    </source>
</evidence>
<dbReference type="CDD" id="cd16913">
    <property type="entry name" value="YkuD_like"/>
    <property type="match status" value="1"/>
</dbReference>
<dbReference type="GO" id="GO:0004180">
    <property type="term" value="F:carboxypeptidase activity"/>
    <property type="evidence" value="ECO:0007669"/>
    <property type="project" value="UniProtKB-ARBA"/>
</dbReference>
<dbReference type="Pfam" id="PF20142">
    <property type="entry name" value="Scaffold"/>
    <property type="match status" value="1"/>
</dbReference>
<dbReference type="Gene3D" id="2.40.440.10">
    <property type="entry name" value="L,D-transpeptidase catalytic domain-like"/>
    <property type="match status" value="1"/>
</dbReference>
<evidence type="ECO:0000256" key="6">
    <source>
        <dbReference type="ARBA" id="ARBA00023316"/>
    </source>
</evidence>
<evidence type="ECO:0000313" key="9">
    <source>
        <dbReference type="EMBL" id="QJQ33460.1"/>
    </source>
</evidence>
<evidence type="ECO:0000256" key="3">
    <source>
        <dbReference type="ARBA" id="ARBA00022679"/>
    </source>
</evidence>
<keyword evidence="3" id="KW-0808">Transferase</keyword>
<keyword evidence="10" id="KW-1185">Reference proteome</keyword>
<dbReference type="SUPFAM" id="SSF141523">
    <property type="entry name" value="L,D-transpeptidase catalytic domain-like"/>
    <property type="match status" value="1"/>
</dbReference>
<evidence type="ECO:0000256" key="2">
    <source>
        <dbReference type="ARBA" id="ARBA00005992"/>
    </source>
</evidence>
<comment type="similarity">
    <text evidence="2">Belongs to the YkuD family.</text>
</comment>
<accession>A0A6M4AYM7</accession>
<protein>
    <submittedName>
        <fullName evidence="9">L,D-transpeptidase family protein</fullName>
    </submittedName>
</protein>
<evidence type="ECO:0000256" key="5">
    <source>
        <dbReference type="ARBA" id="ARBA00022984"/>
    </source>
</evidence>
<evidence type="ECO:0000256" key="4">
    <source>
        <dbReference type="ARBA" id="ARBA00022960"/>
    </source>
</evidence>
<keyword evidence="5 7" id="KW-0573">Peptidoglycan synthesis</keyword>
<feature type="active site" description="Nucleophile" evidence="7">
    <location>
        <position position="250"/>
    </location>
</feature>
<dbReference type="PROSITE" id="PS52029">
    <property type="entry name" value="LD_TPASE"/>
    <property type="match status" value="1"/>
</dbReference>
<dbReference type="GO" id="GO:0016740">
    <property type="term" value="F:transferase activity"/>
    <property type="evidence" value="ECO:0007669"/>
    <property type="project" value="UniProtKB-KW"/>
</dbReference>
<dbReference type="InterPro" id="IPR045380">
    <property type="entry name" value="LD_TPept_scaffold_dom"/>
</dbReference>
<dbReference type="UniPathway" id="UPA00219"/>
<dbReference type="GO" id="GO:0009252">
    <property type="term" value="P:peptidoglycan biosynthetic process"/>
    <property type="evidence" value="ECO:0007669"/>
    <property type="project" value="UniProtKB-UniPathway"/>
</dbReference>
<dbReference type="EMBL" id="CP053015">
    <property type="protein sequence ID" value="QJQ33460.1"/>
    <property type="molecule type" value="Genomic_DNA"/>
</dbReference>
<dbReference type="KEGG" id="slan:GV829_00310"/>
<dbReference type="Proteomes" id="UP000503018">
    <property type="component" value="Chromosome"/>
</dbReference>
<feature type="active site" description="Proton donor/acceptor" evidence="7">
    <location>
        <position position="231"/>
    </location>
</feature>
<dbReference type="Pfam" id="PF03734">
    <property type="entry name" value="YkuD"/>
    <property type="match status" value="1"/>
</dbReference>
<name>A0A6M4AYM7_9SPHN</name>
<comment type="pathway">
    <text evidence="1 7">Cell wall biogenesis; peptidoglycan biosynthesis.</text>
</comment>
<sequence length="323" mass="36342">MARHAIPLRDALADGSPALIDIAARRAALRLLEARRSGCCNAAARRDWDIVDDALPAADAALDQALMTNQINRLFSEADPLHPFYAALRLALRHETDPVRRRQLMLNMDRWRWMPRDLGQRYILVNAPAFEAALWENGREVMRWRVVVGRVRSRTPIFSAQVTGVNFNPWWEIPASIVAESIASLRRNNPAEFARRGYVVQNGRYRQRPGPANSLGRMKLVMPNGYAVFLHDTPAQSLFAQEVRVGSHGCVRVADALSLATALLSTRSDGWTRNDTDAVVASGRTRTIMLDRPIPVYIAYFTAEPDGDGEIRYLPDIYGRDRI</sequence>
<evidence type="ECO:0000313" key="10">
    <source>
        <dbReference type="Proteomes" id="UP000503018"/>
    </source>
</evidence>
<evidence type="ECO:0000256" key="1">
    <source>
        <dbReference type="ARBA" id="ARBA00004752"/>
    </source>
</evidence>
<reference evidence="9 10" key="1">
    <citation type="submission" date="2020-01" db="EMBL/GenBank/DDBJ databases">
        <title>Sphingomonas sp. strain CSW-10.</title>
        <authorList>
            <person name="Chen W.-M."/>
        </authorList>
    </citation>
    <scope>NUCLEOTIDE SEQUENCE [LARGE SCALE GENOMIC DNA]</scope>
    <source>
        <strain evidence="9 10">CSW-10</strain>
    </source>
</reference>
<dbReference type="AlphaFoldDB" id="A0A6M4AYM7"/>
<dbReference type="InterPro" id="IPR005490">
    <property type="entry name" value="LD_TPept_cat_dom"/>
</dbReference>
<organism evidence="9 10">
    <name type="scientific">Sphingomonas lacunae</name>
    <dbReference type="NCBI Taxonomy" id="2698828"/>
    <lineage>
        <taxon>Bacteria</taxon>
        <taxon>Pseudomonadati</taxon>
        <taxon>Pseudomonadota</taxon>
        <taxon>Alphaproteobacteria</taxon>
        <taxon>Sphingomonadales</taxon>
        <taxon>Sphingomonadaceae</taxon>
        <taxon>Sphingomonas</taxon>
    </lineage>
</organism>
<dbReference type="InterPro" id="IPR052905">
    <property type="entry name" value="LD-transpeptidase_YkuD-like"/>
</dbReference>
<dbReference type="GO" id="GO:0071555">
    <property type="term" value="P:cell wall organization"/>
    <property type="evidence" value="ECO:0007669"/>
    <property type="project" value="UniProtKB-UniRule"/>
</dbReference>
<dbReference type="InterPro" id="IPR038063">
    <property type="entry name" value="Transpep_catalytic_dom"/>
</dbReference>
<dbReference type="PANTHER" id="PTHR41533:SF2">
    <property type="entry name" value="BLR7131 PROTEIN"/>
    <property type="match status" value="1"/>
</dbReference>
<keyword evidence="6 7" id="KW-0961">Cell wall biogenesis/degradation</keyword>
<keyword evidence="4 7" id="KW-0133">Cell shape</keyword>
<dbReference type="GO" id="GO:0008360">
    <property type="term" value="P:regulation of cell shape"/>
    <property type="evidence" value="ECO:0007669"/>
    <property type="project" value="UniProtKB-UniRule"/>
</dbReference>
<dbReference type="PANTHER" id="PTHR41533">
    <property type="entry name" value="L,D-TRANSPEPTIDASE HI_1667-RELATED"/>
    <property type="match status" value="1"/>
</dbReference>
<proteinExistence type="inferred from homology"/>
<evidence type="ECO:0000256" key="7">
    <source>
        <dbReference type="PROSITE-ProRule" id="PRU01373"/>
    </source>
</evidence>
<feature type="domain" description="L,D-TPase catalytic" evidence="8">
    <location>
        <begin position="121"/>
        <end position="281"/>
    </location>
</feature>
<gene>
    <name evidence="9" type="ORF">GV829_00310</name>
</gene>